<dbReference type="EMBL" id="GBXM01056901">
    <property type="protein sequence ID" value="JAH51676.1"/>
    <property type="molecule type" value="Transcribed_RNA"/>
</dbReference>
<reference evidence="1" key="2">
    <citation type="journal article" date="2015" name="Fish Shellfish Immunol.">
        <title>Early steps in the European eel (Anguilla anguilla)-Vibrio vulnificus interaction in the gills: Role of the RtxA13 toxin.</title>
        <authorList>
            <person name="Callol A."/>
            <person name="Pajuelo D."/>
            <person name="Ebbesson L."/>
            <person name="Teles M."/>
            <person name="MacKenzie S."/>
            <person name="Amaro C."/>
        </authorList>
    </citation>
    <scope>NUCLEOTIDE SEQUENCE</scope>
</reference>
<sequence length="83" mass="9572">MNLNTTSLQLFLPYSCDKPVYYNLLISFPYIHNRLRPRISLRESVPPLQSSDRQPLDTVGRKFRHFGFTVATAISFTSKKAPL</sequence>
<evidence type="ECO:0000313" key="1">
    <source>
        <dbReference type="EMBL" id="JAH51676.1"/>
    </source>
</evidence>
<reference evidence="1" key="1">
    <citation type="submission" date="2014-11" db="EMBL/GenBank/DDBJ databases">
        <authorList>
            <person name="Amaro Gonzalez C."/>
        </authorList>
    </citation>
    <scope>NUCLEOTIDE SEQUENCE</scope>
</reference>
<protein>
    <submittedName>
        <fullName evidence="1">Uncharacterized protein</fullName>
    </submittedName>
</protein>
<dbReference type="AlphaFoldDB" id="A0A0E9TDI5"/>
<organism evidence="1">
    <name type="scientific">Anguilla anguilla</name>
    <name type="common">European freshwater eel</name>
    <name type="synonym">Muraena anguilla</name>
    <dbReference type="NCBI Taxonomy" id="7936"/>
    <lineage>
        <taxon>Eukaryota</taxon>
        <taxon>Metazoa</taxon>
        <taxon>Chordata</taxon>
        <taxon>Craniata</taxon>
        <taxon>Vertebrata</taxon>
        <taxon>Euteleostomi</taxon>
        <taxon>Actinopterygii</taxon>
        <taxon>Neopterygii</taxon>
        <taxon>Teleostei</taxon>
        <taxon>Anguilliformes</taxon>
        <taxon>Anguillidae</taxon>
        <taxon>Anguilla</taxon>
    </lineage>
</organism>
<name>A0A0E9TDI5_ANGAN</name>
<accession>A0A0E9TDI5</accession>
<proteinExistence type="predicted"/>